<gene>
    <name evidence="5" type="ORF">BD626DRAFT_398720</name>
</gene>
<evidence type="ECO:0000313" key="6">
    <source>
        <dbReference type="Proteomes" id="UP000320762"/>
    </source>
</evidence>
<keyword evidence="6" id="KW-1185">Reference proteome</keyword>
<dbReference type="CDD" id="cd01389">
    <property type="entry name" value="HMG-box_ROX1-like"/>
    <property type="match status" value="1"/>
</dbReference>
<dbReference type="InterPro" id="IPR009071">
    <property type="entry name" value="HMG_box_dom"/>
</dbReference>
<dbReference type="AlphaFoldDB" id="A0A550CLE0"/>
<dbReference type="GO" id="GO:0000978">
    <property type="term" value="F:RNA polymerase II cis-regulatory region sequence-specific DNA binding"/>
    <property type="evidence" value="ECO:0007669"/>
    <property type="project" value="TreeGrafter"/>
</dbReference>
<proteinExistence type="predicted"/>
<evidence type="ECO:0000256" key="1">
    <source>
        <dbReference type="ARBA" id="ARBA00023125"/>
    </source>
</evidence>
<evidence type="ECO:0000256" key="2">
    <source>
        <dbReference type="ARBA" id="ARBA00023242"/>
    </source>
</evidence>
<feature type="non-terminal residue" evidence="5">
    <location>
        <position position="80"/>
    </location>
</feature>
<organism evidence="5 6">
    <name type="scientific">Schizophyllum amplum</name>
    <dbReference type="NCBI Taxonomy" id="97359"/>
    <lineage>
        <taxon>Eukaryota</taxon>
        <taxon>Fungi</taxon>
        <taxon>Dikarya</taxon>
        <taxon>Basidiomycota</taxon>
        <taxon>Agaricomycotina</taxon>
        <taxon>Agaricomycetes</taxon>
        <taxon>Agaricomycetidae</taxon>
        <taxon>Agaricales</taxon>
        <taxon>Schizophyllaceae</taxon>
        <taxon>Schizophyllum</taxon>
    </lineage>
</organism>
<feature type="DNA-binding region" description="HMG box" evidence="3">
    <location>
        <begin position="6"/>
        <end position="75"/>
    </location>
</feature>
<accession>A0A550CLE0</accession>
<evidence type="ECO:0000259" key="4">
    <source>
        <dbReference type="PROSITE" id="PS50118"/>
    </source>
</evidence>
<dbReference type="GO" id="GO:0000981">
    <property type="term" value="F:DNA-binding transcription factor activity, RNA polymerase II-specific"/>
    <property type="evidence" value="ECO:0007669"/>
    <property type="project" value="TreeGrafter"/>
</dbReference>
<dbReference type="Gene3D" id="1.10.30.10">
    <property type="entry name" value="High mobility group box domain"/>
    <property type="match status" value="1"/>
</dbReference>
<comment type="caution">
    <text evidence="5">The sequence shown here is derived from an EMBL/GenBank/DDBJ whole genome shotgun (WGS) entry which is preliminary data.</text>
</comment>
<dbReference type="InterPro" id="IPR036910">
    <property type="entry name" value="HMG_box_dom_sf"/>
</dbReference>
<dbReference type="EMBL" id="VDMD01000005">
    <property type="protein sequence ID" value="TRM65623.1"/>
    <property type="molecule type" value="Genomic_DNA"/>
</dbReference>
<dbReference type="PANTHER" id="PTHR45789:SF2">
    <property type="entry name" value="FI18025P1"/>
    <property type="match status" value="1"/>
</dbReference>
<sequence>MQPGHVPRPPNAFMLFRSDFVKKGKVPPHIESNHGSLSKIAGALWRSLPDEKRQVWFRRADEEKDLHQQEHPEYEFRPTR</sequence>
<dbReference type="STRING" id="97359.A0A550CLE0"/>
<feature type="domain" description="HMG box" evidence="4">
    <location>
        <begin position="6"/>
        <end position="75"/>
    </location>
</feature>
<protein>
    <submittedName>
        <fullName evidence="5">High mobility group box domain-containing protein</fullName>
    </submittedName>
</protein>
<reference evidence="5 6" key="1">
    <citation type="journal article" date="2019" name="New Phytol.">
        <title>Comparative genomics reveals unique wood-decay strategies and fruiting body development in the Schizophyllaceae.</title>
        <authorList>
            <person name="Almasi E."/>
            <person name="Sahu N."/>
            <person name="Krizsan K."/>
            <person name="Balint B."/>
            <person name="Kovacs G.M."/>
            <person name="Kiss B."/>
            <person name="Cseklye J."/>
            <person name="Drula E."/>
            <person name="Henrissat B."/>
            <person name="Nagy I."/>
            <person name="Chovatia M."/>
            <person name="Adam C."/>
            <person name="LaButti K."/>
            <person name="Lipzen A."/>
            <person name="Riley R."/>
            <person name="Grigoriev I.V."/>
            <person name="Nagy L.G."/>
        </authorList>
    </citation>
    <scope>NUCLEOTIDE SEQUENCE [LARGE SCALE GENOMIC DNA]</scope>
    <source>
        <strain evidence="5 6">NL-1724</strain>
    </source>
</reference>
<evidence type="ECO:0000256" key="3">
    <source>
        <dbReference type="PROSITE-ProRule" id="PRU00267"/>
    </source>
</evidence>
<name>A0A550CLE0_9AGAR</name>
<dbReference type="InterPro" id="IPR051356">
    <property type="entry name" value="SOX/SOX-like_TF"/>
</dbReference>
<dbReference type="PROSITE" id="PS50118">
    <property type="entry name" value="HMG_BOX_2"/>
    <property type="match status" value="1"/>
</dbReference>
<dbReference type="Pfam" id="PF00505">
    <property type="entry name" value="HMG_box"/>
    <property type="match status" value="1"/>
</dbReference>
<evidence type="ECO:0000313" key="5">
    <source>
        <dbReference type="EMBL" id="TRM65623.1"/>
    </source>
</evidence>
<dbReference type="PANTHER" id="PTHR45789">
    <property type="entry name" value="FI18025P1"/>
    <property type="match status" value="1"/>
</dbReference>
<dbReference type="Proteomes" id="UP000320762">
    <property type="component" value="Unassembled WGS sequence"/>
</dbReference>
<keyword evidence="1 3" id="KW-0238">DNA-binding</keyword>
<dbReference type="SMART" id="SM00398">
    <property type="entry name" value="HMG"/>
    <property type="match status" value="1"/>
</dbReference>
<keyword evidence="2 3" id="KW-0539">Nucleus</keyword>
<dbReference type="OrthoDB" id="6247875at2759"/>
<dbReference type="SUPFAM" id="SSF47095">
    <property type="entry name" value="HMG-box"/>
    <property type="match status" value="1"/>
</dbReference>
<dbReference type="GO" id="GO:0005634">
    <property type="term" value="C:nucleus"/>
    <property type="evidence" value="ECO:0007669"/>
    <property type="project" value="UniProtKB-UniRule"/>
</dbReference>